<dbReference type="InterPro" id="IPR011050">
    <property type="entry name" value="Pectin_lyase_fold/virulence"/>
</dbReference>
<reference evidence="3 4" key="1">
    <citation type="submission" date="2016-10" db="EMBL/GenBank/DDBJ databases">
        <authorList>
            <person name="Varghese N."/>
            <person name="Submissions S."/>
        </authorList>
    </citation>
    <scope>NUCLEOTIDE SEQUENCE [LARGE SCALE GENOMIC DNA]</scope>
    <source>
        <strain evidence="3 4">DSM 16643</strain>
    </source>
</reference>
<sequence length="1033" mass="114581">MLKKRYLLLILLFSFLIISCASAAENENETITSQIIVEEHDLASAETNEWYVNASATGVENGSIKNPYSNLQKALDSANDGDRIFIAPGRYVDEGNVYLAIEKSVRIEAQGPDVIFDGENTSQIFEIYASNVLIRGLTFKNGNSISGSAASLKSALNVSFIDCKFIDNTAGTLGGAINTQLSSVSIINCSFTGNSAIHGGSAHIGSSIAQFVNTTFINNKATNASGAIHSAVSMNSIDNCDFINNLVSGKTPYGGAVTFYQYENNISNSRFINNSINGEYGYGSSIFNYGILNINNTTIANNRQNTKNKIDNSVYTIIGKTNIENTIIENNTCSGDEDIIYALFWPMVFDKVLDENIIIPAKYDLRNITLENGSSISYISPIKDQKDSGSCWAFAAIGAMESYLLINENKLYDFSENNQKNVMGSYTKDGWALDPNRGGGTGKTLAYWARWSGPINESDDPYNDKSIISPTNLTAVKHVQDVVYLPVMDNTQLKLAILKYGSVVMGYKYFDPEQFEINGTTFGSEISPINMIPRYSSHVVDIIGWDDNYPGYTFGEDIPDGAFIMKNSFGESYYDEKLNKTVYREVNGFNYISYYDVTLSKENVPFAIVNVEDVDNYNKNYYYDPTGTLVNLGFNNETAWFFNQFISNNSSRLAAFSLYSFGVDSAYDAYIYVNDRLALTQSGVIHNPGYNTIRLSNYVNLNENDVFKIIIKLTTPNCTYPIPVACDVDGWIANVHSSPNQSFISPDGVNWIDLYYAHENLYQKDGFVTYNKFSNVSVCLKAFTVDLDIYAEDMVKIYKNDSKFEANIGKSNEFVSFEVNGINYARLSDENGTAKLNINLNPGNYTIKTSYGNRSIENNIEVLPTLIGKNLVKYYRNESQFFISLIDGEGKSVSGVNITMNVNGVFYNRTTDENGTAKLNINLNPGEYVLTAIDPLTGLQRSYNITVLSVLTAEDITMKYRDGTQFVATLIDGEGKAYAKQNITFNVNGVFYNRTTDSSGQARLNINLMAGEYIITSMYENGAAISNKITIRS</sequence>
<evidence type="ECO:0000313" key="4">
    <source>
        <dbReference type="Proteomes" id="UP000323439"/>
    </source>
</evidence>
<dbReference type="PROSITE" id="PS00139">
    <property type="entry name" value="THIOL_PROTEASE_CYS"/>
    <property type="match status" value="1"/>
</dbReference>
<dbReference type="InterPro" id="IPR013128">
    <property type="entry name" value="Peptidase_C1A"/>
</dbReference>
<dbReference type="InterPro" id="IPR040528">
    <property type="entry name" value="Lectin-like"/>
</dbReference>
<dbReference type="CDD" id="cd02619">
    <property type="entry name" value="Peptidase_C1"/>
    <property type="match status" value="1"/>
</dbReference>
<dbReference type="InterPro" id="IPR038765">
    <property type="entry name" value="Papain-like_cys_pep_sf"/>
</dbReference>
<dbReference type="GO" id="GO:0008234">
    <property type="term" value="F:cysteine-type peptidase activity"/>
    <property type="evidence" value="ECO:0007669"/>
    <property type="project" value="InterPro"/>
</dbReference>
<organism evidence="3 4">
    <name type="scientific">Methanobrevibacter millerae</name>
    <dbReference type="NCBI Taxonomy" id="230361"/>
    <lineage>
        <taxon>Archaea</taxon>
        <taxon>Methanobacteriati</taxon>
        <taxon>Methanobacteriota</taxon>
        <taxon>Methanomada group</taxon>
        <taxon>Methanobacteria</taxon>
        <taxon>Methanobacteriales</taxon>
        <taxon>Methanobacteriaceae</taxon>
        <taxon>Methanobrevibacter</taxon>
    </lineage>
</organism>
<evidence type="ECO:0000313" key="3">
    <source>
        <dbReference type="EMBL" id="SDA40320.1"/>
    </source>
</evidence>
<dbReference type="AlphaFoldDB" id="A0A1G5V380"/>
<dbReference type="Gene3D" id="3.90.70.10">
    <property type="entry name" value="Cysteine proteinases"/>
    <property type="match status" value="1"/>
</dbReference>
<dbReference type="EMBL" id="FMXB01000002">
    <property type="protein sequence ID" value="SDA40320.1"/>
    <property type="molecule type" value="Genomic_DNA"/>
</dbReference>
<comment type="similarity">
    <text evidence="1">Belongs to the peptidase C1 family.</text>
</comment>
<dbReference type="InterPro" id="IPR000169">
    <property type="entry name" value="Pept_cys_AS"/>
</dbReference>
<dbReference type="SMART" id="SM00645">
    <property type="entry name" value="Pept_C1"/>
    <property type="match status" value="1"/>
</dbReference>
<proteinExistence type="inferred from homology"/>
<dbReference type="Gene3D" id="2.160.20.10">
    <property type="entry name" value="Single-stranded right-handed beta-helix, Pectin lyase-like"/>
    <property type="match status" value="1"/>
</dbReference>
<dbReference type="OrthoDB" id="78423at2157"/>
<feature type="domain" description="Peptidase C1A papain C-terminal" evidence="2">
    <location>
        <begin position="359"/>
        <end position="596"/>
    </location>
</feature>
<dbReference type="PANTHER" id="PTHR12411">
    <property type="entry name" value="CYSTEINE PROTEASE FAMILY C1-RELATED"/>
    <property type="match status" value="1"/>
</dbReference>
<dbReference type="SUPFAM" id="SSF51126">
    <property type="entry name" value="Pectin lyase-like"/>
    <property type="match status" value="1"/>
</dbReference>
<dbReference type="Pfam" id="PF18560">
    <property type="entry name" value="Lectin_like"/>
    <property type="match status" value="1"/>
</dbReference>
<evidence type="ECO:0000259" key="2">
    <source>
        <dbReference type="SMART" id="SM00645"/>
    </source>
</evidence>
<gene>
    <name evidence="3" type="ORF">SAMN02910315_00327</name>
</gene>
<accession>A0A1G5V380</accession>
<dbReference type="PROSITE" id="PS51257">
    <property type="entry name" value="PROKAR_LIPOPROTEIN"/>
    <property type="match status" value="1"/>
</dbReference>
<keyword evidence="4" id="KW-1185">Reference proteome</keyword>
<dbReference type="GO" id="GO:0006508">
    <property type="term" value="P:proteolysis"/>
    <property type="evidence" value="ECO:0007669"/>
    <property type="project" value="InterPro"/>
</dbReference>
<protein>
    <submittedName>
        <fullName evidence="3">Polymorphic outer membrane protein repeat-containing protein</fullName>
    </submittedName>
</protein>
<evidence type="ECO:0000256" key="1">
    <source>
        <dbReference type="ARBA" id="ARBA00008455"/>
    </source>
</evidence>
<dbReference type="Pfam" id="PF00112">
    <property type="entry name" value="Peptidase_C1"/>
    <property type="match status" value="1"/>
</dbReference>
<dbReference type="InterPro" id="IPR000668">
    <property type="entry name" value="Peptidase_C1A_C"/>
</dbReference>
<name>A0A1G5V380_9EURY</name>
<dbReference type="InterPro" id="IPR012334">
    <property type="entry name" value="Pectin_lyas_fold"/>
</dbReference>
<dbReference type="RefSeq" id="WP_188118023.1">
    <property type="nucleotide sequence ID" value="NZ_FMXB01000002.1"/>
</dbReference>
<dbReference type="SUPFAM" id="SSF54001">
    <property type="entry name" value="Cysteine proteinases"/>
    <property type="match status" value="1"/>
</dbReference>
<dbReference type="Proteomes" id="UP000323439">
    <property type="component" value="Unassembled WGS sequence"/>
</dbReference>